<dbReference type="CDD" id="cd00118">
    <property type="entry name" value="LysM"/>
    <property type="match status" value="1"/>
</dbReference>
<dbReference type="EMBL" id="JACZHT010000003">
    <property type="protein sequence ID" value="MBE1237061.1"/>
    <property type="molecule type" value="Genomic_DNA"/>
</dbReference>
<keyword evidence="2" id="KW-1185">Reference proteome</keyword>
<proteinExistence type="predicted"/>
<sequence length="167" mass="18790">MITRADRKVMVLLGGLTFVLCVVPGAAAVWMAQQVAARDARIAVLAPELERLRALERVFDDERTVLMDQLVLVEQERDRARADLAHERTRLADLEREVVETMVPREILSAADFPVERAMARGGETLEAFALRERTTVPVLTALNPWLKTGSTLSAYQTLWVPRTPRK</sequence>
<dbReference type="Proteomes" id="UP000631034">
    <property type="component" value="Unassembled WGS sequence"/>
</dbReference>
<accession>A0A8J6YP98</accession>
<reference evidence="1" key="1">
    <citation type="submission" date="2020-10" db="EMBL/GenBank/DDBJ databases">
        <title>Genome sequence of the unusual species of purple photosynthetic bacteria, Phaeovibrio sulfidiphilus DSM 23193, type strain.</title>
        <authorList>
            <person name="Kyndt J.A."/>
            <person name="Meyer T.E."/>
        </authorList>
    </citation>
    <scope>NUCLEOTIDE SEQUENCE</scope>
    <source>
        <strain evidence="1">DSM 23193</strain>
    </source>
</reference>
<dbReference type="AlphaFoldDB" id="A0A8J6YP98"/>
<dbReference type="RefSeq" id="WP_192534070.1">
    <property type="nucleotide sequence ID" value="NZ_JACZHT010000003.1"/>
</dbReference>
<evidence type="ECO:0000313" key="2">
    <source>
        <dbReference type="Proteomes" id="UP000631034"/>
    </source>
</evidence>
<comment type="caution">
    <text evidence="1">The sequence shown here is derived from an EMBL/GenBank/DDBJ whole genome shotgun (WGS) entry which is preliminary data.</text>
</comment>
<gene>
    <name evidence="1" type="ORF">IHV25_05305</name>
</gene>
<name>A0A8J6YP98_9PROT</name>
<protein>
    <submittedName>
        <fullName evidence="1">LysM peptidoglycan-binding domain-containing protein</fullName>
    </submittedName>
</protein>
<organism evidence="1 2">
    <name type="scientific">Phaeovibrio sulfidiphilus</name>
    <dbReference type="NCBI Taxonomy" id="1220600"/>
    <lineage>
        <taxon>Bacteria</taxon>
        <taxon>Pseudomonadati</taxon>
        <taxon>Pseudomonadota</taxon>
        <taxon>Alphaproteobacteria</taxon>
        <taxon>Rhodospirillales</taxon>
        <taxon>Rhodospirillaceae</taxon>
        <taxon>Phaeovibrio</taxon>
    </lineage>
</organism>
<evidence type="ECO:0000313" key="1">
    <source>
        <dbReference type="EMBL" id="MBE1237061.1"/>
    </source>
</evidence>
<dbReference type="InterPro" id="IPR018392">
    <property type="entry name" value="LysM"/>
</dbReference>